<evidence type="ECO:0000313" key="2">
    <source>
        <dbReference type="EMBL" id="KAL2720189.1"/>
    </source>
</evidence>
<feature type="compositionally biased region" description="Basic and acidic residues" evidence="1">
    <location>
        <begin position="27"/>
        <end position="39"/>
    </location>
</feature>
<sequence length="142" mass="16834">MTETIKRVGVFITNGASSRLTKSRNSKPQDQDPRLHGDPNPDVMWIVSMNSYSETHIQVTAKRSHFFLRDRWGTRRKRSKDKRKIIDKVLMKANRSNNSEIISKTEWKYYDHTSRKNIETFQDRIYRPNKLQESRSFAMITA</sequence>
<dbReference type="EMBL" id="JAUDFV010000147">
    <property type="protein sequence ID" value="KAL2720189.1"/>
    <property type="molecule type" value="Genomic_DNA"/>
</dbReference>
<comment type="caution">
    <text evidence="2">The sequence shown here is derived from an EMBL/GenBank/DDBJ whole genome shotgun (WGS) entry which is preliminary data.</text>
</comment>
<organism evidence="2 3">
    <name type="scientific">Vespula squamosa</name>
    <name type="common">Southern yellow jacket</name>
    <name type="synonym">Wasp</name>
    <dbReference type="NCBI Taxonomy" id="30214"/>
    <lineage>
        <taxon>Eukaryota</taxon>
        <taxon>Metazoa</taxon>
        <taxon>Ecdysozoa</taxon>
        <taxon>Arthropoda</taxon>
        <taxon>Hexapoda</taxon>
        <taxon>Insecta</taxon>
        <taxon>Pterygota</taxon>
        <taxon>Neoptera</taxon>
        <taxon>Endopterygota</taxon>
        <taxon>Hymenoptera</taxon>
        <taxon>Apocrita</taxon>
        <taxon>Aculeata</taxon>
        <taxon>Vespoidea</taxon>
        <taxon>Vespidae</taxon>
        <taxon>Vespinae</taxon>
        <taxon>Vespula</taxon>
    </lineage>
</organism>
<evidence type="ECO:0000256" key="1">
    <source>
        <dbReference type="SAM" id="MobiDB-lite"/>
    </source>
</evidence>
<reference evidence="2 3" key="1">
    <citation type="journal article" date="2024" name="Ann. Entomol. Soc. Am.">
        <title>Genomic analyses of the southern and eastern yellowjacket wasps (Hymenoptera: Vespidae) reveal evolutionary signatures of social life.</title>
        <authorList>
            <person name="Catto M.A."/>
            <person name="Caine P.B."/>
            <person name="Orr S.E."/>
            <person name="Hunt B.G."/>
            <person name="Goodisman M.A.D."/>
        </authorList>
    </citation>
    <scope>NUCLEOTIDE SEQUENCE [LARGE SCALE GENOMIC DNA]</scope>
    <source>
        <strain evidence="2">233</strain>
        <tissue evidence="2">Head and thorax</tissue>
    </source>
</reference>
<feature type="region of interest" description="Disordered" evidence="1">
    <location>
        <begin position="16"/>
        <end position="40"/>
    </location>
</feature>
<evidence type="ECO:0000313" key="3">
    <source>
        <dbReference type="Proteomes" id="UP001607302"/>
    </source>
</evidence>
<dbReference type="AlphaFoldDB" id="A0ABD2AHU0"/>
<protein>
    <submittedName>
        <fullName evidence="2">Uncharacterized protein</fullName>
    </submittedName>
</protein>
<accession>A0ABD2AHU0</accession>
<proteinExistence type="predicted"/>
<gene>
    <name evidence="2" type="ORF">V1478_010455</name>
</gene>
<dbReference type="Proteomes" id="UP001607302">
    <property type="component" value="Unassembled WGS sequence"/>
</dbReference>
<keyword evidence="3" id="KW-1185">Reference proteome</keyword>
<name>A0ABD2AHU0_VESSQ</name>